<protein>
    <submittedName>
        <fullName evidence="2">Calmodulin</fullName>
    </submittedName>
</protein>
<proteinExistence type="predicted"/>
<dbReference type="Proteomes" id="UP000189580">
    <property type="component" value="Chromosome d"/>
</dbReference>
<sequence>MWPSPLASASLIISSTSSSVKRSPIVVMTWRNSAAEINPLPSRSNTLNASRISSSESVSFIFRAIMVRNSGKSIVPSLSTSTSWIISDNSLSEGFNAKLLMTVPSSLVVILPGCVRFSRGWGVAFGGWGSAPDPGCSCFAGDGGDSGGNDSSEARGAAGSGAQPQPPEARGERTIVVLIEQRKCLFKRGDLLFGQLVSLFGLLVPVSSLITQPLSPMSRSVISPVTGLKTL</sequence>
<accession>A0A161HKW7</accession>
<dbReference type="OrthoDB" id="195420at2759"/>
<evidence type="ECO:0000256" key="1">
    <source>
        <dbReference type="SAM" id="MobiDB-lite"/>
    </source>
</evidence>
<gene>
    <name evidence="2" type="ORF">AWJ20_4744</name>
</gene>
<reference evidence="2 3" key="1">
    <citation type="submission" date="2016-02" db="EMBL/GenBank/DDBJ databases">
        <title>Complete genome sequence and transcriptome regulation of the pentose utilising yeast Sugiyamaella lignohabitans.</title>
        <authorList>
            <person name="Bellasio M."/>
            <person name="Peymann A."/>
            <person name="Valli M."/>
            <person name="Sipitzky M."/>
            <person name="Graf A."/>
            <person name="Sauer M."/>
            <person name="Marx H."/>
            <person name="Mattanovich D."/>
        </authorList>
    </citation>
    <scope>NUCLEOTIDE SEQUENCE [LARGE SCALE GENOMIC DNA]</scope>
    <source>
        <strain evidence="2 3">CBS 10342</strain>
    </source>
</reference>
<evidence type="ECO:0000313" key="2">
    <source>
        <dbReference type="EMBL" id="ANB13797.1"/>
    </source>
</evidence>
<keyword evidence="3" id="KW-1185">Reference proteome</keyword>
<dbReference type="EMBL" id="CP014502">
    <property type="protein sequence ID" value="ANB13797.1"/>
    <property type="molecule type" value="Genomic_DNA"/>
</dbReference>
<organism evidence="2 3">
    <name type="scientific">Sugiyamaella lignohabitans</name>
    <dbReference type="NCBI Taxonomy" id="796027"/>
    <lineage>
        <taxon>Eukaryota</taxon>
        <taxon>Fungi</taxon>
        <taxon>Dikarya</taxon>
        <taxon>Ascomycota</taxon>
        <taxon>Saccharomycotina</taxon>
        <taxon>Dipodascomycetes</taxon>
        <taxon>Dipodascales</taxon>
        <taxon>Trichomonascaceae</taxon>
        <taxon>Sugiyamaella</taxon>
    </lineage>
</organism>
<name>A0A161HKW7_9ASCO</name>
<feature type="compositionally biased region" description="Low complexity" evidence="1">
    <location>
        <begin position="148"/>
        <end position="162"/>
    </location>
</feature>
<dbReference type="GeneID" id="30036909"/>
<evidence type="ECO:0000313" key="3">
    <source>
        <dbReference type="Proteomes" id="UP000189580"/>
    </source>
</evidence>
<dbReference type="AlphaFoldDB" id="A0A161HKW7"/>
<dbReference type="KEGG" id="slb:AWJ20_4744"/>
<dbReference type="RefSeq" id="XP_018736274.1">
    <property type="nucleotide sequence ID" value="XM_018881835.1"/>
</dbReference>
<feature type="region of interest" description="Disordered" evidence="1">
    <location>
        <begin position="147"/>
        <end position="170"/>
    </location>
</feature>